<reference evidence="5" key="1">
    <citation type="submission" date="2017-09" db="EMBL/GenBank/DDBJ databases">
        <title>Depth-based differentiation of microbial function through sediment-hosted aquifers and enrichment of novel symbionts in the deep terrestrial subsurface.</title>
        <authorList>
            <person name="Probst A.J."/>
            <person name="Ladd B."/>
            <person name="Jarett J.K."/>
            <person name="Geller-Mcgrath D.E."/>
            <person name="Sieber C.M.K."/>
            <person name="Emerson J.B."/>
            <person name="Anantharaman K."/>
            <person name="Thomas B.C."/>
            <person name="Malmstrom R."/>
            <person name="Stieglmeier M."/>
            <person name="Klingl A."/>
            <person name="Woyke T."/>
            <person name="Ryan C.M."/>
            <person name="Banfield J.F."/>
        </authorList>
    </citation>
    <scope>NUCLEOTIDE SEQUENCE [LARGE SCALE GENOMIC DNA]</scope>
</reference>
<dbReference type="SUPFAM" id="SSF51294">
    <property type="entry name" value="Hedgehog/intein (Hint) domain"/>
    <property type="match status" value="1"/>
</dbReference>
<dbReference type="Pfam" id="PF14528">
    <property type="entry name" value="LAGLIDADG_3"/>
    <property type="match status" value="2"/>
</dbReference>
<dbReference type="PROSITE" id="PS50819">
    <property type="entry name" value="INTEIN_ENDONUCLEASE"/>
    <property type="match status" value="1"/>
</dbReference>
<dbReference type="AlphaFoldDB" id="A0A2M7CQN9"/>
<dbReference type="Gene3D" id="3.10.28.10">
    <property type="entry name" value="Homing endonucleases"/>
    <property type="match status" value="1"/>
</dbReference>
<dbReference type="GO" id="GO:0004519">
    <property type="term" value="F:endonuclease activity"/>
    <property type="evidence" value="ECO:0007669"/>
    <property type="project" value="InterPro"/>
</dbReference>
<organism evidence="4 5">
    <name type="scientific">Candidatus Wolfebacteria bacterium CG02_land_8_20_14_3_00_37_12</name>
    <dbReference type="NCBI Taxonomy" id="1975066"/>
    <lineage>
        <taxon>Bacteria</taxon>
        <taxon>Candidatus Wolfeibacteriota</taxon>
    </lineage>
</organism>
<dbReference type="Proteomes" id="UP000230595">
    <property type="component" value="Unassembled WGS sequence"/>
</dbReference>
<feature type="domain" description="DOD-type homing endonuclease" evidence="3">
    <location>
        <begin position="344"/>
        <end position="476"/>
    </location>
</feature>
<dbReference type="EMBL" id="PEUH01000011">
    <property type="protein sequence ID" value="PIV31926.1"/>
    <property type="molecule type" value="Genomic_DNA"/>
</dbReference>
<evidence type="ECO:0000259" key="3">
    <source>
        <dbReference type="PROSITE" id="PS50819"/>
    </source>
</evidence>
<dbReference type="InterPro" id="IPR003587">
    <property type="entry name" value="Hint_dom_N"/>
</dbReference>
<protein>
    <recommendedName>
        <fullName evidence="3">DOD-type homing endonuclease domain-containing protein</fullName>
    </recommendedName>
</protein>
<keyword evidence="1" id="KW-0068">Autocatalytic cleavage</keyword>
<dbReference type="PANTHER" id="PTHR40084">
    <property type="entry name" value="PHOSPHOHYDROLASE, PHP FAMILY"/>
    <property type="match status" value="1"/>
</dbReference>
<evidence type="ECO:0000256" key="2">
    <source>
        <dbReference type="ARBA" id="ARBA00023000"/>
    </source>
</evidence>
<gene>
    <name evidence="4" type="ORF">COS33_00655</name>
</gene>
<dbReference type="SMART" id="SM00306">
    <property type="entry name" value="HintN"/>
    <property type="match status" value="1"/>
</dbReference>
<dbReference type="InterPro" id="IPR004860">
    <property type="entry name" value="LAGLIDADG_dom"/>
</dbReference>
<dbReference type="PANTHER" id="PTHR40084:SF1">
    <property type="entry name" value="PHOSPHOTRANSFERASE"/>
    <property type="match status" value="1"/>
</dbReference>
<dbReference type="InterPro" id="IPR036844">
    <property type="entry name" value="Hint_dom_sf"/>
</dbReference>
<evidence type="ECO:0000313" key="4">
    <source>
        <dbReference type="EMBL" id="PIV31926.1"/>
    </source>
</evidence>
<dbReference type="Gene3D" id="2.170.16.10">
    <property type="entry name" value="Hedgehog/Intein (Hint) domain"/>
    <property type="match status" value="1"/>
</dbReference>
<dbReference type="CDD" id="cd19067">
    <property type="entry name" value="PfuEndoQ-like"/>
    <property type="match status" value="2"/>
</dbReference>
<proteinExistence type="predicted"/>
<feature type="non-terminal residue" evidence="4">
    <location>
        <position position="763"/>
    </location>
</feature>
<sequence>MRFIADFHIHSKYSRATSKEMILENIDSFADDKGILVMGTGDFTHPQWFNEIKTKLEPAEPGLFKLKKEYKRETLKGTFSETRFILTVEISSIYSKEGKVRRIHNLIFIPSMESAENLRNELIKMGCNLNSDGRPIIGLDSEKLAEIVFNINLEAVIIPAHAWTPWFSIFGSMSGFDSIEECFGKYTDKIFAIETGLSCYDKKTELLTENGWKKFTEVSYKDKVCTLNSKTGKIEFQKPTKIHNYSYKGKMYRLKTKRVDLLVTPNHNLLVSGCDFRKLPEFSLKTAEESFGKSKRFKKDGNWIGKKSKYFTLPAVNIKHGSRYYSGLRIKKEKKLPIKPWLKFFGFWIAEGWTTEGKNGDYNVCIANKNDELLSEMKEILENFGYTVYWDKKINNIVRVRNYQLFNYLKQFGKSSDKFIPLEIKSLSKELLEIFFEYYIKGDGHRYGRNKKGLSATTISIKLRDDLQDLALRLGMSAYYKLGYKKGTPILSLPKAKAMGYRQSADSWIIYFIRKNLHTILPSIIKKYKYTESWVDFNNKVYCVTIPNHVVYIRRNGIPVWCGNSDPAMNRRLSKLDNIALISNSDSHSLRKIGREANIFNTELSYNGIINVIKSGGPRFVSTIEFFPEEGKYHYDGHRACEICLSPEKTKKLKNICPKCGEKLTIGVMNRVDELADREIGKDFVPYRNLIPLGEIIAEAFDVGENTKQVKKEYEKLIKTFGNELKILMEISESELKSVADPRVAESIKRVREGKVKIRPGYD</sequence>
<dbReference type="InterPro" id="IPR027434">
    <property type="entry name" value="Homing_endonucl"/>
</dbReference>
<comment type="caution">
    <text evidence="4">The sequence shown here is derived from an EMBL/GenBank/DDBJ whole genome shotgun (WGS) entry which is preliminary data.</text>
</comment>
<keyword evidence="2" id="KW-0651">Protein splicing</keyword>
<dbReference type="SUPFAM" id="SSF89550">
    <property type="entry name" value="PHP domain-like"/>
    <property type="match status" value="1"/>
</dbReference>
<name>A0A2M7CQN9_9BACT</name>
<accession>A0A2M7CQN9</accession>
<evidence type="ECO:0000313" key="5">
    <source>
        <dbReference type="Proteomes" id="UP000230595"/>
    </source>
</evidence>
<dbReference type="PROSITE" id="PS50817">
    <property type="entry name" value="INTEIN_N_TER"/>
    <property type="match status" value="1"/>
</dbReference>
<dbReference type="InterPro" id="IPR006141">
    <property type="entry name" value="Intein_N"/>
</dbReference>
<dbReference type="InterPro" id="IPR016195">
    <property type="entry name" value="Pol/histidinol_Pase-like"/>
</dbReference>
<dbReference type="SUPFAM" id="SSF55608">
    <property type="entry name" value="Homing endonucleases"/>
    <property type="match status" value="2"/>
</dbReference>
<evidence type="ECO:0000256" key="1">
    <source>
        <dbReference type="ARBA" id="ARBA00022813"/>
    </source>
</evidence>
<dbReference type="InterPro" id="IPR004042">
    <property type="entry name" value="Intein_endonuc_central"/>
</dbReference>
<dbReference type="GO" id="GO:0016539">
    <property type="term" value="P:intein-mediated protein splicing"/>
    <property type="evidence" value="ECO:0007669"/>
    <property type="project" value="InterPro"/>
</dbReference>